<dbReference type="AlphaFoldDB" id="A0AAN6MXU8"/>
<keyword evidence="3" id="KW-1185">Reference proteome</keyword>
<dbReference type="EMBL" id="MU853955">
    <property type="protein sequence ID" value="KAK3934871.1"/>
    <property type="molecule type" value="Genomic_DNA"/>
</dbReference>
<dbReference type="PANTHER" id="PTHR19959:SF119">
    <property type="entry name" value="FUNGAL LIPASE-LIKE DOMAIN-CONTAINING PROTEIN"/>
    <property type="match status" value="1"/>
</dbReference>
<comment type="caution">
    <text evidence="2">The sequence shown here is derived from an EMBL/GenBank/DDBJ whole genome shotgun (WGS) entry which is preliminary data.</text>
</comment>
<organism evidence="2 3">
    <name type="scientific">Diplogelasinospora grovesii</name>
    <dbReference type="NCBI Taxonomy" id="303347"/>
    <lineage>
        <taxon>Eukaryota</taxon>
        <taxon>Fungi</taxon>
        <taxon>Dikarya</taxon>
        <taxon>Ascomycota</taxon>
        <taxon>Pezizomycotina</taxon>
        <taxon>Sordariomycetes</taxon>
        <taxon>Sordariomycetidae</taxon>
        <taxon>Sordariales</taxon>
        <taxon>Diplogelasinosporaceae</taxon>
        <taxon>Diplogelasinospora</taxon>
    </lineage>
</organism>
<evidence type="ECO:0000313" key="3">
    <source>
        <dbReference type="Proteomes" id="UP001303473"/>
    </source>
</evidence>
<sequence>MADLEEAIIVARQAVAATPDDHPDSAGRLSNLGTKLELRFIRTGTLADLEEAIFVARQAVAAIPDHHPDRAGWLSNLGNNLESQYQRTGAMVDLEEAIIVARQAVAATPDDHPDSACWLNNLGTKLERRYEQTGAMADLEEAIIVARQAVAATPDDHPDRARWLSNLGGSLEIRYQRTRAMADLEEAVIVAREAVAATPDNHPDRAAWLNNLGDQLESRYQRTRTMADLEEAISVARQAVAATPDDHLYRASRLGRLASKLNYRYEDTGAMTDLEEAIIVARKAVAATPDDRPDRATFLNNLANKLESRYRRTGSTTDLDEAALCLKKAWNTTFAIPFHRVRAAARCIKLLTVQGNVEIAVQLGKDVIDMLPTVNIRLLDRNDQQYVMSTFTGVAANSCALLLALNQVEDTLQYLERGRAVVLSQLIDRRIDVSALALKHPDIAGRFEELRDAVNAPLQGIEQSAAREQALERRRQSAFELDACITQIRMLPGHQRFLLSQTASQIRECAAGGSIVVVNITEFRNDAIIITPAIVKAVSLSKLSLSEAKTWLSKDWIGRRAERAVKNREYLGYLAWLWKSCVKQILDEIRALQDPLGNNLLRVWWIGSGLASSMPFHAAGIHRAGSTETAYHRAVSSYAPSIKALAHARKKAQSLETTHGSLLAVSMPTTPAEEGQKAPPSLAGVTLEKNIVLEVTKRHLPAQHMEHPSADEVLEGLRRCSIAHFACHGSTDYVDPSQSGLILQRQADVKKYGKGKESTGRAGPVQDRLTVGRISEMSLQDARLAYLSACSTAQNKVEELSDEVIHVVSGFQVAGFPHVVGCLWPSNDRICVEVARTFYSTLFGQGGSRWHNGEMAAALREAVMVVRAEEMTLPLNWAQFVHYGP</sequence>
<evidence type="ECO:0000259" key="1">
    <source>
        <dbReference type="Pfam" id="PF12770"/>
    </source>
</evidence>
<accession>A0AAN6MXU8</accession>
<protein>
    <submittedName>
        <fullName evidence="2">CHAT domain-containing protein</fullName>
    </submittedName>
</protein>
<dbReference type="Proteomes" id="UP001303473">
    <property type="component" value="Unassembled WGS sequence"/>
</dbReference>
<gene>
    <name evidence="2" type="ORF">QBC46DRAFT_398769</name>
</gene>
<dbReference type="SUPFAM" id="SSF48452">
    <property type="entry name" value="TPR-like"/>
    <property type="match status" value="3"/>
</dbReference>
<feature type="domain" description="CHAT" evidence="1">
    <location>
        <begin position="573"/>
        <end position="884"/>
    </location>
</feature>
<dbReference type="Pfam" id="PF13374">
    <property type="entry name" value="TPR_10"/>
    <property type="match status" value="3"/>
</dbReference>
<dbReference type="InterPro" id="IPR024983">
    <property type="entry name" value="CHAT_dom"/>
</dbReference>
<evidence type="ECO:0000313" key="2">
    <source>
        <dbReference type="EMBL" id="KAK3934871.1"/>
    </source>
</evidence>
<dbReference type="Pfam" id="PF12770">
    <property type="entry name" value="CHAT"/>
    <property type="match status" value="1"/>
</dbReference>
<proteinExistence type="predicted"/>
<dbReference type="InterPro" id="IPR011990">
    <property type="entry name" value="TPR-like_helical_dom_sf"/>
</dbReference>
<dbReference type="Gene3D" id="1.25.40.10">
    <property type="entry name" value="Tetratricopeptide repeat domain"/>
    <property type="match status" value="2"/>
</dbReference>
<dbReference type="PANTHER" id="PTHR19959">
    <property type="entry name" value="KINESIN LIGHT CHAIN"/>
    <property type="match status" value="1"/>
</dbReference>
<name>A0AAN6MXU8_9PEZI</name>
<reference evidence="3" key="1">
    <citation type="journal article" date="2023" name="Mol. Phylogenet. Evol.">
        <title>Genome-scale phylogeny and comparative genomics of the fungal order Sordariales.</title>
        <authorList>
            <person name="Hensen N."/>
            <person name="Bonometti L."/>
            <person name="Westerberg I."/>
            <person name="Brannstrom I.O."/>
            <person name="Guillou S."/>
            <person name="Cros-Aarteil S."/>
            <person name="Calhoun S."/>
            <person name="Haridas S."/>
            <person name="Kuo A."/>
            <person name="Mondo S."/>
            <person name="Pangilinan J."/>
            <person name="Riley R."/>
            <person name="LaButti K."/>
            <person name="Andreopoulos B."/>
            <person name="Lipzen A."/>
            <person name="Chen C."/>
            <person name="Yan M."/>
            <person name="Daum C."/>
            <person name="Ng V."/>
            <person name="Clum A."/>
            <person name="Steindorff A."/>
            <person name="Ohm R.A."/>
            <person name="Martin F."/>
            <person name="Silar P."/>
            <person name="Natvig D.O."/>
            <person name="Lalanne C."/>
            <person name="Gautier V."/>
            <person name="Ament-Velasquez S.L."/>
            <person name="Kruys A."/>
            <person name="Hutchinson M.I."/>
            <person name="Powell A.J."/>
            <person name="Barry K."/>
            <person name="Miller A.N."/>
            <person name="Grigoriev I.V."/>
            <person name="Debuchy R."/>
            <person name="Gladieux P."/>
            <person name="Hiltunen Thoren M."/>
            <person name="Johannesson H."/>
        </authorList>
    </citation>
    <scope>NUCLEOTIDE SEQUENCE [LARGE SCALE GENOMIC DNA]</scope>
    <source>
        <strain evidence="3">CBS 340.73</strain>
    </source>
</reference>